<dbReference type="Pfam" id="PF00126">
    <property type="entry name" value="HTH_1"/>
    <property type="match status" value="1"/>
</dbReference>
<dbReference type="PROSITE" id="PS50931">
    <property type="entry name" value="HTH_LYSR"/>
    <property type="match status" value="1"/>
</dbReference>
<evidence type="ECO:0000256" key="3">
    <source>
        <dbReference type="ARBA" id="ARBA00023125"/>
    </source>
</evidence>
<dbReference type="PANTHER" id="PTHR30537:SF26">
    <property type="entry name" value="GLYCINE CLEAVAGE SYSTEM TRANSCRIPTIONAL ACTIVATOR"/>
    <property type="match status" value="1"/>
</dbReference>
<evidence type="ECO:0000313" key="8">
    <source>
        <dbReference type="Proteomes" id="UP001549076"/>
    </source>
</evidence>
<dbReference type="InterPro" id="IPR036390">
    <property type="entry name" value="WH_DNA-bd_sf"/>
</dbReference>
<feature type="region of interest" description="Disordered" evidence="5">
    <location>
        <begin position="318"/>
        <end position="338"/>
    </location>
</feature>
<dbReference type="SUPFAM" id="SSF53850">
    <property type="entry name" value="Periplasmic binding protein-like II"/>
    <property type="match status" value="1"/>
</dbReference>
<evidence type="ECO:0000256" key="4">
    <source>
        <dbReference type="ARBA" id="ARBA00023163"/>
    </source>
</evidence>
<evidence type="ECO:0000256" key="2">
    <source>
        <dbReference type="ARBA" id="ARBA00023015"/>
    </source>
</evidence>
<proteinExistence type="inferred from homology"/>
<feature type="compositionally biased region" description="Polar residues" evidence="5">
    <location>
        <begin position="323"/>
        <end position="338"/>
    </location>
</feature>
<reference evidence="7 8" key="1">
    <citation type="submission" date="2024-06" db="EMBL/GenBank/DDBJ databases">
        <title>Genomic Encyclopedia of Type Strains, Phase IV (KMG-IV): sequencing the most valuable type-strain genomes for metagenomic binning, comparative biology and taxonomic classification.</title>
        <authorList>
            <person name="Goeker M."/>
        </authorList>
    </citation>
    <scope>NUCLEOTIDE SEQUENCE [LARGE SCALE GENOMIC DNA]</scope>
    <source>
        <strain evidence="7 8">DSM 27865</strain>
    </source>
</reference>
<dbReference type="Pfam" id="PF03466">
    <property type="entry name" value="LysR_substrate"/>
    <property type="match status" value="1"/>
</dbReference>
<dbReference type="CDD" id="cd08432">
    <property type="entry name" value="PBP2_GcdR_TrpI_HvrB_AmpR_like"/>
    <property type="match status" value="1"/>
</dbReference>
<dbReference type="InterPro" id="IPR058163">
    <property type="entry name" value="LysR-type_TF_proteobact-type"/>
</dbReference>
<name>A0ABV2N660_9HYPH</name>
<dbReference type="Gene3D" id="1.10.10.10">
    <property type="entry name" value="Winged helix-like DNA-binding domain superfamily/Winged helix DNA-binding domain"/>
    <property type="match status" value="1"/>
</dbReference>
<dbReference type="Proteomes" id="UP001549076">
    <property type="component" value="Unassembled WGS sequence"/>
</dbReference>
<comment type="similarity">
    <text evidence="1">Belongs to the LysR transcriptional regulatory family.</text>
</comment>
<dbReference type="PRINTS" id="PR00039">
    <property type="entry name" value="HTHLYSR"/>
</dbReference>
<evidence type="ECO:0000259" key="6">
    <source>
        <dbReference type="PROSITE" id="PS50931"/>
    </source>
</evidence>
<dbReference type="Gene3D" id="3.40.190.10">
    <property type="entry name" value="Periplasmic binding protein-like II"/>
    <property type="match status" value="2"/>
</dbReference>
<dbReference type="InterPro" id="IPR000847">
    <property type="entry name" value="LysR_HTH_N"/>
</dbReference>
<gene>
    <name evidence="7" type="ORF">ABID37_004521</name>
</gene>
<keyword evidence="2" id="KW-0805">Transcription regulation</keyword>
<evidence type="ECO:0000313" key="7">
    <source>
        <dbReference type="EMBL" id="MET3794281.1"/>
    </source>
</evidence>
<sequence>MGKARSSTRIQAPTLARLPPLTSLRAFVVAARHLSFTRAAEELHVSPAAIGQQIRILEDYVGEQLFHRNTARLRLTDAGRLLMPGLTDAFEGMLEAVAHLAGGARENVIRVSVAPSLAARWLVSRLERLRHSVPDLKVQVNASTELADVEREDVDCVLRYGAGAYPGLFVERLFSEAVVPICSPAFAEDYGLNPRTRSLQGVPLLHEEGPEYDSSCPDWSTWLRGMGMSSRGLDHGLGLNQSSLILDAAVSGQGLALGKLRLAEADLRAGRLIIPFGKPHPVEFSYYFVASSRKAKAAPVELFLQWMRAEAQLVRDVAMAHPRSSSPQEPGEQPTASS</sequence>
<feature type="domain" description="HTH lysR-type" evidence="6">
    <location>
        <begin position="19"/>
        <end position="76"/>
    </location>
</feature>
<dbReference type="NCBIfam" id="NF008352">
    <property type="entry name" value="PRK11139.1"/>
    <property type="match status" value="1"/>
</dbReference>
<keyword evidence="8" id="KW-1185">Reference proteome</keyword>
<dbReference type="InterPro" id="IPR005119">
    <property type="entry name" value="LysR_subst-bd"/>
</dbReference>
<dbReference type="SUPFAM" id="SSF46785">
    <property type="entry name" value="Winged helix' DNA-binding domain"/>
    <property type="match status" value="1"/>
</dbReference>
<organism evidence="7 8">
    <name type="scientific">Aquamicrobium terrae</name>
    <dbReference type="NCBI Taxonomy" id="1324945"/>
    <lineage>
        <taxon>Bacteria</taxon>
        <taxon>Pseudomonadati</taxon>
        <taxon>Pseudomonadota</taxon>
        <taxon>Alphaproteobacteria</taxon>
        <taxon>Hyphomicrobiales</taxon>
        <taxon>Phyllobacteriaceae</taxon>
        <taxon>Aquamicrobium</taxon>
    </lineage>
</organism>
<keyword evidence="3" id="KW-0238">DNA-binding</keyword>
<dbReference type="PANTHER" id="PTHR30537">
    <property type="entry name" value="HTH-TYPE TRANSCRIPTIONAL REGULATOR"/>
    <property type="match status" value="1"/>
</dbReference>
<comment type="caution">
    <text evidence="7">The sequence shown here is derived from an EMBL/GenBank/DDBJ whole genome shotgun (WGS) entry which is preliminary data.</text>
</comment>
<protein>
    <submittedName>
        <fullName evidence="7">LysR family glycine cleavage system transcriptional activator</fullName>
    </submittedName>
</protein>
<evidence type="ECO:0000256" key="5">
    <source>
        <dbReference type="SAM" id="MobiDB-lite"/>
    </source>
</evidence>
<dbReference type="RefSeq" id="WP_354198894.1">
    <property type="nucleotide sequence ID" value="NZ_JBEPML010000022.1"/>
</dbReference>
<evidence type="ECO:0000256" key="1">
    <source>
        <dbReference type="ARBA" id="ARBA00009437"/>
    </source>
</evidence>
<dbReference type="EMBL" id="JBEPML010000022">
    <property type="protein sequence ID" value="MET3794281.1"/>
    <property type="molecule type" value="Genomic_DNA"/>
</dbReference>
<accession>A0ABV2N660</accession>
<keyword evidence="4" id="KW-0804">Transcription</keyword>
<dbReference type="InterPro" id="IPR036388">
    <property type="entry name" value="WH-like_DNA-bd_sf"/>
</dbReference>